<dbReference type="RefSeq" id="WP_011614164.1">
    <property type="nucleotide sequence ID" value="NC_008312.1"/>
</dbReference>
<dbReference type="InterPro" id="IPR006076">
    <property type="entry name" value="FAD-dep_OxRdtase"/>
</dbReference>
<evidence type="ECO:0000313" key="2">
    <source>
        <dbReference type="EMBL" id="ABG53870.1"/>
    </source>
</evidence>
<dbReference type="AlphaFoldDB" id="Q10V54"/>
<name>Q10V54_TRIEI</name>
<dbReference type="Pfam" id="PF01266">
    <property type="entry name" value="DAO"/>
    <property type="match status" value="1"/>
</dbReference>
<dbReference type="EMBL" id="CP000393">
    <property type="protein sequence ID" value="ABG53870.1"/>
    <property type="molecule type" value="Genomic_DNA"/>
</dbReference>
<gene>
    <name evidence="2" type="ordered locus">Tery_4956</name>
</gene>
<dbReference type="Gene3D" id="3.50.50.60">
    <property type="entry name" value="FAD/NAD(P)-binding domain"/>
    <property type="match status" value="1"/>
</dbReference>
<reference evidence="2" key="1">
    <citation type="submission" date="2006-06" db="EMBL/GenBank/DDBJ databases">
        <title>Complete sequence of Trichodesmium erythraeum IMS101.</title>
        <authorList>
            <consortium name="US DOE Joint Genome Institute"/>
            <person name="Copeland A."/>
            <person name="Lucas S."/>
            <person name="Lapidus A."/>
            <person name="Barry K."/>
            <person name="Detter J.C."/>
            <person name="Glavina del Rio T."/>
            <person name="Hammon N."/>
            <person name="Israni S."/>
            <person name="Dalin E."/>
            <person name="Tice H."/>
            <person name="Pitluck S."/>
            <person name="Kiss H."/>
            <person name="Munk A.C."/>
            <person name="Brettin T."/>
            <person name="Bruce D."/>
            <person name="Han C."/>
            <person name="Tapia R."/>
            <person name="Gilna P."/>
            <person name="Schmutz J."/>
            <person name="Larimer F."/>
            <person name="Land M."/>
            <person name="Hauser L."/>
            <person name="Kyrpides N."/>
            <person name="Kim E."/>
            <person name="Richardson P."/>
        </authorList>
    </citation>
    <scope>NUCLEOTIDE SEQUENCE [LARGE SCALE GENOMIC DNA]</scope>
    <source>
        <strain evidence="2">IMS101</strain>
    </source>
</reference>
<dbReference type="eggNOG" id="COG0665">
    <property type="taxonomic scope" value="Bacteria"/>
</dbReference>
<dbReference type="HOGENOM" id="CLU_554041_0_0_3"/>
<sequence>MSYKLISSSYPQLMTKIQASQIEYVDVVIIGGGIAGISIAEFLARHSRLSIKVLDSAPQLGTFASGKLEGWFHTGALYSGHDDAQTFINCVNSLEDLINLYSSYFSEQCNIDITETKPNFFTPAVIPNSKGWFYDRPVYLIHPNKNSPEISLSGLKSDSVYLEIQRNRVLGRLENAYGQQHNWLQNGCCLAPIYGQIEGYEGLNCSLRSSTESIDNLCRRFDHYYGLKKSNYEVIKTLDCSMNTTGIMTTLVASAMERGVTFETGVTVDKLLIDSYGKVKIKSILCHRENGFSKRLKAKLFVFTVGKGFESFLSDLQIRAKLKRSRSAMVVAQPALSDTNFVRMSTKKKFHFNHFVHNCEIGAEKFVYSLLADSSYTNDDLINEEFEVDIEPILDSAEQYFGKDQLYSRNLFSYECVKTEFISQEEQKRRYSYWIESNPNSNYLCVLPGKFSFFPTVAFQSYRRIKTLINFEEFVEKSTFVPDVKVMEEANKLIADYYPMKVIVEAQNCTAINNNLNLSNL</sequence>
<dbReference type="STRING" id="203124.Tery_4956"/>
<accession>Q10V54</accession>
<feature type="domain" description="FAD dependent oxidoreductase" evidence="1">
    <location>
        <begin position="26"/>
        <end position="82"/>
    </location>
</feature>
<evidence type="ECO:0000259" key="1">
    <source>
        <dbReference type="Pfam" id="PF01266"/>
    </source>
</evidence>
<protein>
    <submittedName>
        <fullName evidence="2">FAD dependent oxidoreductase</fullName>
    </submittedName>
</protein>
<proteinExistence type="predicted"/>
<dbReference type="SUPFAM" id="SSF51905">
    <property type="entry name" value="FAD/NAD(P)-binding domain"/>
    <property type="match status" value="1"/>
</dbReference>
<organism evidence="2">
    <name type="scientific">Trichodesmium erythraeum (strain IMS101)</name>
    <dbReference type="NCBI Taxonomy" id="203124"/>
    <lineage>
        <taxon>Bacteria</taxon>
        <taxon>Bacillati</taxon>
        <taxon>Cyanobacteriota</taxon>
        <taxon>Cyanophyceae</taxon>
        <taxon>Oscillatoriophycideae</taxon>
        <taxon>Oscillatoriales</taxon>
        <taxon>Microcoleaceae</taxon>
        <taxon>Trichodesmium</taxon>
    </lineage>
</organism>
<dbReference type="InterPro" id="IPR036188">
    <property type="entry name" value="FAD/NAD-bd_sf"/>
</dbReference>
<dbReference type="KEGG" id="ter:Tery_4956"/>